<protein>
    <submittedName>
        <fullName evidence="2">Uncharacterized protein</fullName>
    </submittedName>
</protein>
<sequence length="116" mass="12981">MDEHSLDNLDARKTNICPHRRIVTSTYESDMCACWISPQTWRPNRRKPTCLPPPPSIAFSAVLYTATSRSAPPPLCTASGPSISGDSKRQWQSNIRSRVVGSADSPNRWRGRLQKT</sequence>
<dbReference type="Proteomes" id="UP000292082">
    <property type="component" value="Unassembled WGS sequence"/>
</dbReference>
<reference evidence="2 3" key="1">
    <citation type="submission" date="2019-01" db="EMBL/GenBank/DDBJ databases">
        <title>Draft genome sequences of three monokaryotic isolates of the white-rot basidiomycete fungus Dichomitus squalens.</title>
        <authorList>
            <consortium name="DOE Joint Genome Institute"/>
            <person name="Lopez S.C."/>
            <person name="Andreopoulos B."/>
            <person name="Pangilinan J."/>
            <person name="Lipzen A."/>
            <person name="Riley R."/>
            <person name="Ahrendt S."/>
            <person name="Ng V."/>
            <person name="Barry K."/>
            <person name="Daum C."/>
            <person name="Grigoriev I.V."/>
            <person name="Hilden K.S."/>
            <person name="Makela M.R."/>
            <person name="de Vries R.P."/>
        </authorList>
    </citation>
    <scope>NUCLEOTIDE SEQUENCE [LARGE SCALE GENOMIC DNA]</scope>
    <source>
        <strain evidence="2 3">CBS 464.89</strain>
    </source>
</reference>
<feature type="compositionally biased region" description="Polar residues" evidence="1">
    <location>
        <begin position="79"/>
        <end position="96"/>
    </location>
</feature>
<evidence type="ECO:0000313" key="3">
    <source>
        <dbReference type="Proteomes" id="UP000292082"/>
    </source>
</evidence>
<organism evidence="2 3">
    <name type="scientific">Dichomitus squalens</name>
    <dbReference type="NCBI Taxonomy" id="114155"/>
    <lineage>
        <taxon>Eukaryota</taxon>
        <taxon>Fungi</taxon>
        <taxon>Dikarya</taxon>
        <taxon>Basidiomycota</taxon>
        <taxon>Agaricomycotina</taxon>
        <taxon>Agaricomycetes</taxon>
        <taxon>Polyporales</taxon>
        <taxon>Polyporaceae</taxon>
        <taxon>Dichomitus</taxon>
    </lineage>
</organism>
<proteinExistence type="predicted"/>
<keyword evidence="3" id="KW-1185">Reference proteome</keyword>
<evidence type="ECO:0000313" key="2">
    <source>
        <dbReference type="EMBL" id="TBU60081.1"/>
    </source>
</evidence>
<gene>
    <name evidence="2" type="ORF">BD310DRAFT_359639</name>
</gene>
<evidence type="ECO:0000256" key="1">
    <source>
        <dbReference type="SAM" id="MobiDB-lite"/>
    </source>
</evidence>
<dbReference type="AlphaFoldDB" id="A0A4Q9PZF4"/>
<accession>A0A4Q9PZF4</accession>
<feature type="region of interest" description="Disordered" evidence="1">
    <location>
        <begin position="73"/>
        <end position="116"/>
    </location>
</feature>
<name>A0A4Q9PZF4_9APHY</name>
<dbReference type="EMBL" id="ML145108">
    <property type="protein sequence ID" value="TBU60081.1"/>
    <property type="molecule type" value="Genomic_DNA"/>
</dbReference>